<accession>A0AAQ4EKJ5</accession>
<proteinExistence type="predicted"/>
<reference evidence="2 3" key="1">
    <citation type="journal article" date="2023" name="Arcadia Sci">
        <title>De novo assembly of a long-read Amblyomma americanum tick genome.</title>
        <authorList>
            <person name="Chou S."/>
            <person name="Poskanzer K.E."/>
            <person name="Rollins M."/>
            <person name="Thuy-Boun P.S."/>
        </authorList>
    </citation>
    <scope>NUCLEOTIDE SEQUENCE [LARGE SCALE GENOMIC DNA]</scope>
    <source>
        <strain evidence="2">F_SG_1</strain>
        <tissue evidence="2">Salivary glands</tissue>
    </source>
</reference>
<dbReference type="EMBL" id="JARKHS020014750">
    <property type="protein sequence ID" value="KAK8774973.1"/>
    <property type="molecule type" value="Genomic_DNA"/>
</dbReference>
<comment type="caution">
    <text evidence="2">The sequence shown here is derived from an EMBL/GenBank/DDBJ whole genome shotgun (WGS) entry which is preliminary data.</text>
</comment>
<feature type="compositionally biased region" description="Polar residues" evidence="1">
    <location>
        <begin position="7"/>
        <end position="17"/>
    </location>
</feature>
<feature type="compositionally biased region" description="Acidic residues" evidence="1">
    <location>
        <begin position="146"/>
        <end position="155"/>
    </location>
</feature>
<feature type="region of interest" description="Disordered" evidence="1">
    <location>
        <begin position="1"/>
        <end position="61"/>
    </location>
</feature>
<evidence type="ECO:0000256" key="1">
    <source>
        <dbReference type="SAM" id="MobiDB-lite"/>
    </source>
</evidence>
<feature type="region of interest" description="Disordered" evidence="1">
    <location>
        <begin position="80"/>
        <end position="102"/>
    </location>
</feature>
<evidence type="ECO:0000313" key="3">
    <source>
        <dbReference type="Proteomes" id="UP001321473"/>
    </source>
</evidence>
<protein>
    <submittedName>
        <fullName evidence="2">Uncharacterized protein</fullName>
    </submittedName>
</protein>
<evidence type="ECO:0000313" key="2">
    <source>
        <dbReference type="EMBL" id="KAK8774973.1"/>
    </source>
</evidence>
<feature type="compositionally biased region" description="Polar residues" evidence="1">
    <location>
        <begin position="92"/>
        <end position="102"/>
    </location>
</feature>
<keyword evidence="3" id="KW-1185">Reference proteome</keyword>
<name>A0AAQ4EKJ5_AMBAM</name>
<gene>
    <name evidence="2" type="ORF">V5799_010494</name>
</gene>
<organism evidence="2 3">
    <name type="scientific">Amblyomma americanum</name>
    <name type="common">Lone star tick</name>
    <dbReference type="NCBI Taxonomy" id="6943"/>
    <lineage>
        <taxon>Eukaryota</taxon>
        <taxon>Metazoa</taxon>
        <taxon>Ecdysozoa</taxon>
        <taxon>Arthropoda</taxon>
        <taxon>Chelicerata</taxon>
        <taxon>Arachnida</taxon>
        <taxon>Acari</taxon>
        <taxon>Parasitiformes</taxon>
        <taxon>Ixodida</taxon>
        <taxon>Ixodoidea</taxon>
        <taxon>Ixodidae</taxon>
        <taxon>Amblyomminae</taxon>
        <taxon>Amblyomma</taxon>
    </lineage>
</organism>
<feature type="compositionally biased region" description="Low complexity" evidence="1">
    <location>
        <begin position="31"/>
        <end position="41"/>
    </location>
</feature>
<sequence>MDGHVPPSNSTSGNYQETPRRALQDLTNTTRRFAARPAAPRVSCAGGATNTEGQKGFPEPGAAVVHEEKNEQVECHSVDLCGPDHGEHEASSSEPDASMNEINLSGSSVQCSSEFFERTASGIWSSLPHFAVPDFSAGRPPRSQSEESDIEDLPIDEPLKPVPLDD</sequence>
<dbReference type="AlphaFoldDB" id="A0AAQ4EKJ5"/>
<feature type="compositionally biased region" description="Basic and acidic residues" evidence="1">
    <location>
        <begin position="80"/>
        <end position="91"/>
    </location>
</feature>
<feature type="region of interest" description="Disordered" evidence="1">
    <location>
        <begin position="130"/>
        <end position="166"/>
    </location>
</feature>
<dbReference type="Proteomes" id="UP001321473">
    <property type="component" value="Unassembled WGS sequence"/>
</dbReference>